<dbReference type="RefSeq" id="WP_204961835.1">
    <property type="nucleotide sequence ID" value="NZ_JAFEUO010000011.1"/>
</dbReference>
<sequence length="103" mass="11479">MQPDVPTHDLTIPEAVHSLRQQILQAVEWADDEDLTFSVNSIEVELQLTVTRTLKGKAEAGLWKVVTVGGGVDHARAATHRVLLNLKPQYRDGRRVAINDQDD</sequence>
<dbReference type="Pfam" id="PF19631">
    <property type="entry name" value="Trypco2"/>
    <property type="match status" value="1"/>
</dbReference>
<dbReference type="EMBL" id="JAFEUO010000011">
    <property type="protein sequence ID" value="MBM7086644.1"/>
    <property type="molecule type" value="Genomic_DNA"/>
</dbReference>
<accession>A0ABS2JL92</accession>
<name>A0ABS2JL92_9ACTN</name>
<gene>
    <name evidence="2" type="ORF">JQN84_29350</name>
</gene>
<evidence type="ECO:0000313" key="3">
    <source>
        <dbReference type="Proteomes" id="UP000809587"/>
    </source>
</evidence>
<dbReference type="InterPro" id="IPR045608">
    <property type="entry name" value="Trypco2"/>
</dbReference>
<dbReference type="Proteomes" id="UP000809587">
    <property type="component" value="Unassembled WGS sequence"/>
</dbReference>
<proteinExistence type="predicted"/>
<comment type="caution">
    <text evidence="2">The sequence shown here is derived from an EMBL/GenBank/DDBJ whole genome shotgun (WGS) entry which is preliminary data.</text>
</comment>
<feature type="domain" description="Trypsin-co-occurring" evidence="1">
    <location>
        <begin position="12"/>
        <end position="88"/>
    </location>
</feature>
<evidence type="ECO:0000313" key="2">
    <source>
        <dbReference type="EMBL" id="MBM7086644.1"/>
    </source>
</evidence>
<reference evidence="2 3" key="1">
    <citation type="submission" date="2021-02" db="EMBL/GenBank/DDBJ databases">
        <authorList>
            <person name="Lee D.-H."/>
        </authorList>
    </citation>
    <scope>NUCLEOTIDE SEQUENCE [LARGE SCALE GENOMIC DNA]</scope>
    <source>
        <strain evidence="2 3">MMS20-R2-29</strain>
    </source>
</reference>
<protein>
    <recommendedName>
        <fullName evidence="1">Trypsin-co-occurring domain-containing protein</fullName>
    </recommendedName>
</protein>
<evidence type="ECO:0000259" key="1">
    <source>
        <dbReference type="Pfam" id="PF19631"/>
    </source>
</evidence>
<organism evidence="2 3">
    <name type="scientific">Micromonospora humidisoli</name>
    <dbReference type="NCBI Taxonomy" id="2807622"/>
    <lineage>
        <taxon>Bacteria</taxon>
        <taxon>Bacillati</taxon>
        <taxon>Actinomycetota</taxon>
        <taxon>Actinomycetes</taxon>
        <taxon>Micromonosporales</taxon>
        <taxon>Micromonosporaceae</taxon>
        <taxon>Micromonospora</taxon>
    </lineage>
</organism>
<keyword evidence="3" id="KW-1185">Reference proteome</keyword>